<organism evidence="1 2">
    <name type="scientific">Lactococcus lactis</name>
    <dbReference type="NCBI Taxonomy" id="1358"/>
    <lineage>
        <taxon>Bacteria</taxon>
        <taxon>Bacillati</taxon>
        <taxon>Bacillota</taxon>
        <taxon>Bacilli</taxon>
        <taxon>Lactobacillales</taxon>
        <taxon>Streptococcaceae</taxon>
        <taxon>Lactococcus</taxon>
    </lineage>
</organism>
<dbReference type="RefSeq" id="WP_278228599.1">
    <property type="nucleotide sequence ID" value="NZ_JAOWLV010000050.1"/>
</dbReference>
<name>A0AAP3Z3I3_9LACT</name>
<accession>A0AAP3Z3I3</accession>
<dbReference type="AlphaFoldDB" id="A0AAP3Z3I3"/>
<dbReference type="EMBL" id="JAOWLV010000050">
    <property type="protein sequence ID" value="MDG4977696.1"/>
    <property type="molecule type" value="Genomic_DNA"/>
</dbReference>
<dbReference type="Proteomes" id="UP001152598">
    <property type="component" value="Unassembled WGS sequence"/>
</dbReference>
<comment type="caution">
    <text evidence="1">The sequence shown here is derived from an EMBL/GenBank/DDBJ whole genome shotgun (WGS) entry which is preliminary data.</text>
</comment>
<proteinExistence type="predicted"/>
<evidence type="ECO:0000313" key="1">
    <source>
        <dbReference type="EMBL" id="MDG4977696.1"/>
    </source>
</evidence>
<reference evidence="1" key="1">
    <citation type="submission" date="2022-10" db="EMBL/GenBank/DDBJ databases">
        <authorList>
            <person name="Turner M.S."/>
            <person name="Huang W."/>
        </authorList>
    </citation>
    <scope>NUCLEOTIDE SEQUENCE</scope>
    <source>
        <strain evidence="1">54</strain>
    </source>
</reference>
<feature type="non-terminal residue" evidence="1">
    <location>
        <position position="73"/>
    </location>
</feature>
<protein>
    <submittedName>
        <fullName evidence="1">Uncharacterized protein</fullName>
    </submittedName>
</protein>
<gene>
    <name evidence="1" type="ORF">OGZ50_13350</name>
</gene>
<reference evidence="1" key="2">
    <citation type="journal article" date="2023" name="Food Microbiol.">
        <title>Evaluation of the fermentation potential of lactic acid bacteria isolated from herbs, fruits and vegetables as starter cultures in nut-based milk alternatives.</title>
        <authorList>
            <person name="Huang W."/>
            <person name="Dong A."/>
            <person name="Pham H.T."/>
            <person name="Zhou C."/>
            <person name="Huo Z."/>
            <person name="Watjen A.P."/>
            <person name="Prakash S."/>
            <person name="Bang-Berthelsen C.H."/>
            <person name="Turner M.S."/>
        </authorList>
    </citation>
    <scope>NUCLEOTIDE SEQUENCE</scope>
    <source>
        <strain evidence="1">54</strain>
    </source>
</reference>
<evidence type="ECO:0000313" key="2">
    <source>
        <dbReference type="Proteomes" id="UP001152598"/>
    </source>
</evidence>
<sequence>LTTGLTAGNIFAWSALNGQNWIESDLVKVNTKPVITAGGFKGSKTVSGTAAPGATVDLYGTSGKVTVTADEKG</sequence>
<feature type="non-terminal residue" evidence="1">
    <location>
        <position position="1"/>
    </location>
</feature>